<dbReference type="RefSeq" id="WP_306682521.1">
    <property type="nucleotide sequence ID" value="NZ_CP132914.1"/>
</dbReference>
<dbReference type="KEGG" id="sog:RA178_14770"/>
<dbReference type="Pfam" id="PF24389">
    <property type="entry name" value="ORC-CDC6-like"/>
    <property type="match status" value="1"/>
</dbReference>
<dbReference type="GeneID" id="301340471"/>
<dbReference type="AlphaFoldDB" id="A0AA50KBJ9"/>
<dbReference type="SUPFAM" id="SSF52540">
    <property type="entry name" value="P-loop containing nucleoside triphosphate hydrolases"/>
    <property type="match status" value="1"/>
</dbReference>
<name>A0AA50KBJ9_9GAMM</name>
<dbReference type="InterPro" id="IPR056955">
    <property type="entry name" value="ORC-CDC6-like"/>
</dbReference>
<organism evidence="1">
    <name type="scientific">Shewanella oncorhynchi</name>
    <dbReference type="NCBI Taxonomy" id="2726434"/>
    <lineage>
        <taxon>Bacteria</taxon>
        <taxon>Pseudomonadati</taxon>
        <taxon>Pseudomonadota</taxon>
        <taxon>Gammaproteobacteria</taxon>
        <taxon>Alteromonadales</taxon>
        <taxon>Shewanellaceae</taxon>
        <taxon>Shewanella</taxon>
    </lineage>
</organism>
<reference evidence="1" key="1">
    <citation type="submission" date="2023-08" db="EMBL/GenBank/DDBJ databases">
        <title>Complete genome sequence of Shewanella oncorhynchi Z-P2, a siderophore putrebactin-producing bacterium.</title>
        <authorList>
            <person name="Zhang Y."/>
        </authorList>
    </citation>
    <scope>NUCLEOTIDE SEQUENCE</scope>
    <source>
        <strain evidence="1">Z-P2</strain>
    </source>
</reference>
<dbReference type="EMBL" id="CP132914">
    <property type="protein sequence ID" value="WMB71681.1"/>
    <property type="molecule type" value="Genomic_DNA"/>
</dbReference>
<gene>
    <name evidence="1" type="ORF">RA178_14770</name>
</gene>
<dbReference type="Proteomes" id="UP001236800">
    <property type="component" value="Chromosome"/>
</dbReference>
<accession>A0AA50KBJ9</accession>
<sequence>MHNLFGFNNIFEHSNARYLSSEQLADEFVWTPSFESLISNKNHIILGSRGSGKTALIKMLSHECLTKLNDEKAKQIIREKSFIATYIPLKVEWVSSIGDIDHNNTLFKWSLNLSSCARFLDTIRSCLDTYIEDDIARVIKEKRIANRVSDFWLSTHLNTLDDIYNELEVVEYKKNVIFNKIKLGIKITPEDEQVGLNFNTDLFKPLIMALSIVKKELELPLTLHLAFVLMRLNF</sequence>
<evidence type="ECO:0000313" key="1">
    <source>
        <dbReference type="EMBL" id="WMB71681.1"/>
    </source>
</evidence>
<protein>
    <submittedName>
        <fullName evidence="1">Uncharacterized protein</fullName>
    </submittedName>
</protein>
<proteinExistence type="predicted"/>
<dbReference type="InterPro" id="IPR027417">
    <property type="entry name" value="P-loop_NTPase"/>
</dbReference>